<gene>
    <name evidence="2" type="ORF">TrRE_jg7008</name>
</gene>
<keyword evidence="3" id="KW-1185">Reference proteome</keyword>
<accession>A0A9W7A7A7</accession>
<sequence>IKVVRTVVQQRSPPPSNCNIEDNDDGATEMLAIKSTGGVARANGLKLRPDEAKRKHWIIDKKNAQRSQHR</sequence>
<organism evidence="2 3">
    <name type="scientific">Triparma retinervis</name>
    <dbReference type="NCBI Taxonomy" id="2557542"/>
    <lineage>
        <taxon>Eukaryota</taxon>
        <taxon>Sar</taxon>
        <taxon>Stramenopiles</taxon>
        <taxon>Ochrophyta</taxon>
        <taxon>Bolidophyceae</taxon>
        <taxon>Parmales</taxon>
        <taxon>Triparmaceae</taxon>
        <taxon>Triparma</taxon>
    </lineage>
</organism>
<reference evidence="2" key="1">
    <citation type="submission" date="2022-07" db="EMBL/GenBank/DDBJ databases">
        <title>Genome analysis of Parmales, a sister group of diatoms, reveals the evolutionary specialization of diatoms from phago-mixotrophs to photoautotrophs.</title>
        <authorList>
            <person name="Ban H."/>
            <person name="Sato S."/>
            <person name="Yoshikawa S."/>
            <person name="Kazumasa Y."/>
            <person name="Nakamura Y."/>
            <person name="Ichinomiya M."/>
            <person name="Saitoh K."/>
            <person name="Sato N."/>
            <person name="Blanc-Mathieu R."/>
            <person name="Endo H."/>
            <person name="Kuwata A."/>
            <person name="Ogata H."/>
        </authorList>
    </citation>
    <scope>NUCLEOTIDE SEQUENCE</scope>
</reference>
<evidence type="ECO:0000256" key="1">
    <source>
        <dbReference type="SAM" id="MobiDB-lite"/>
    </source>
</evidence>
<dbReference type="EMBL" id="BRXZ01005364">
    <property type="protein sequence ID" value="GMH64751.1"/>
    <property type="molecule type" value="Genomic_DNA"/>
</dbReference>
<evidence type="ECO:0000313" key="2">
    <source>
        <dbReference type="EMBL" id="GMH64751.1"/>
    </source>
</evidence>
<dbReference type="Proteomes" id="UP001165082">
    <property type="component" value="Unassembled WGS sequence"/>
</dbReference>
<dbReference type="AlphaFoldDB" id="A0A9W7A7A7"/>
<dbReference type="OrthoDB" id="201024at2759"/>
<feature type="non-terminal residue" evidence="2">
    <location>
        <position position="70"/>
    </location>
</feature>
<comment type="caution">
    <text evidence="2">The sequence shown here is derived from an EMBL/GenBank/DDBJ whole genome shotgun (WGS) entry which is preliminary data.</text>
</comment>
<name>A0A9W7A7A7_9STRA</name>
<protein>
    <submittedName>
        <fullName evidence="2">Uncharacterized protein</fullName>
    </submittedName>
</protein>
<proteinExistence type="predicted"/>
<evidence type="ECO:0000313" key="3">
    <source>
        <dbReference type="Proteomes" id="UP001165082"/>
    </source>
</evidence>
<feature type="region of interest" description="Disordered" evidence="1">
    <location>
        <begin position="1"/>
        <end position="24"/>
    </location>
</feature>